<sequence length="1181" mass="130704">MRATTPQHLCELQKNPKNIRNICILAHVDHGKTTIADALVASNGIISQRLAGKLRYMDSGEDEQLRGITMKSSAISLLFSKDEEEYVVNLIDSPGHVDFSSEVSTAVRLCDGAIVVVDVVEGVCPQTHVVLRQAWLENIRPCLVLNKIDRLITELKYSPAEAHFHLQQILEKVNAITAALFTTEVLEKRSAKAAPEKDTLIGKAIKDDTAVSIDEWSSGLEETDDSTLYFSPDLGNVVFSSAIDGWGFSISDFAKIYGSKLGINESILKKTLWGDFYLHTKSKRIFKGAQAKAKKPLFVQFVLENLWAVYDAVLRRDKIKTEQIVKSLNLKISARDSRHNDSRVHLKALFDQWLPLSSSLLSMVIDKLPSPVEILSERVEKLMCSGVRTFDSLPDETQSLKDDFLACSSSGDAPVIVFISKMFAVEDSALPKHRKRPLTQEEIAARREQARQRHAEMLANNPALENGTPLIVESTREESKEDENNDLRAKQKANKQVSKSHMLAFARVYSGTIKKGQHLYVLGPKHDPRETSGVELGCLKGQEQSDSEESSEGLSIANSVDRGTNQHVQSFTVQDLYLLMGRELETLESVPAGNVLGIGGLEGHVLKSATISSTVTCPPFTALPIEARPIVRVAVEPVHPADIPALARGMRLLNQADPCVETFVQETGEHVIVGAGEVHLQRCIDDLKQRFACIELNVSSPIVPFRETIVPPPTVDRVNEAIVNETIVAQSRQTDPEETGEESKDILNKENGLLESRTANKLCSLHIRATPLPEEVVRLLDKKSELIKVLVTVSSASSAAERKQLASQVSVSTMEALKSFYQDLCNAFKEAGSLWDGAADDIWAFGPRRIGSNVLLNRIPGYRRPSLWHNVGLSGNGCQLPSEVSYRDYDNSIVSGFQLATLAGPLCEEPLMGVCFVIENWISLEQDGLTSMTGKTGSTGCAGVIGSAGQEGLCPEKGSIDEANLEISENVKNMDKSCEGRDKHEEKNSFLSEDASTKPGYEDSSEYNPLRQKMDRFGPFSGQLMSAVKEGCRRAFLLQPVRLMAAMYTCDIQATAEVLGRMYAVVAKREGRVLKEEMKEGSDVFDVTAVLPVAESFGFAEEIRKRTSGLANPQLVFSHWEVVDIDPYWVPTTEEEYTHFGEKADSENQARKYMNSVRRRKGLYVEEKTVEHAEKQRTLKK</sequence>
<dbReference type="NCBIfam" id="TIGR00231">
    <property type="entry name" value="small_GTP"/>
    <property type="match status" value="1"/>
</dbReference>
<evidence type="ECO:0000313" key="5">
    <source>
        <dbReference type="EMBL" id="CAH3022531.1"/>
    </source>
</evidence>
<name>A0ABN8M6U8_9CNID</name>
<organism evidence="5 6">
    <name type="scientific">Porites evermanni</name>
    <dbReference type="NCBI Taxonomy" id="104178"/>
    <lineage>
        <taxon>Eukaryota</taxon>
        <taxon>Metazoa</taxon>
        <taxon>Cnidaria</taxon>
        <taxon>Anthozoa</taxon>
        <taxon>Hexacorallia</taxon>
        <taxon>Scleractinia</taxon>
        <taxon>Fungiina</taxon>
        <taxon>Poritidae</taxon>
        <taxon>Porites</taxon>
    </lineage>
</organism>
<dbReference type="PRINTS" id="PR00315">
    <property type="entry name" value="ELONGATNFCT"/>
</dbReference>
<dbReference type="InterPro" id="IPR000795">
    <property type="entry name" value="T_Tr_GTP-bd_dom"/>
</dbReference>
<dbReference type="Pfam" id="PF14492">
    <property type="entry name" value="EFG_III"/>
    <property type="match status" value="1"/>
</dbReference>
<dbReference type="SUPFAM" id="SSF50447">
    <property type="entry name" value="Translation proteins"/>
    <property type="match status" value="1"/>
</dbReference>
<gene>
    <name evidence="5" type="ORF">PEVE_00015881</name>
</gene>
<dbReference type="SUPFAM" id="SSF54980">
    <property type="entry name" value="EF-G C-terminal domain-like"/>
    <property type="match status" value="2"/>
</dbReference>
<proteinExistence type="predicted"/>
<feature type="region of interest" description="Disordered" evidence="3">
    <location>
        <begin position="541"/>
        <end position="561"/>
    </location>
</feature>
<evidence type="ECO:0000256" key="1">
    <source>
        <dbReference type="ARBA" id="ARBA00022741"/>
    </source>
</evidence>
<feature type="compositionally biased region" description="Basic and acidic residues" evidence="3">
    <location>
        <begin position="976"/>
        <end position="988"/>
    </location>
</feature>
<protein>
    <recommendedName>
        <fullName evidence="4">Tr-type G domain-containing protein</fullName>
    </recommendedName>
</protein>
<dbReference type="InterPro" id="IPR056752">
    <property type="entry name" value="EFL1"/>
</dbReference>
<dbReference type="InterPro" id="IPR005225">
    <property type="entry name" value="Small_GTP-bd"/>
</dbReference>
<accession>A0ABN8M6U8</accession>
<dbReference type="CDD" id="cd16261">
    <property type="entry name" value="EF2_snRNP_III"/>
    <property type="match status" value="1"/>
</dbReference>
<dbReference type="SUPFAM" id="SSF52540">
    <property type="entry name" value="P-loop containing nucleoside triphosphate hydrolases"/>
    <property type="match status" value="1"/>
</dbReference>
<evidence type="ECO:0000259" key="4">
    <source>
        <dbReference type="PROSITE" id="PS51722"/>
    </source>
</evidence>
<dbReference type="Gene3D" id="3.30.70.870">
    <property type="entry name" value="Elongation Factor G (Translational Gtpase), domain 3"/>
    <property type="match status" value="1"/>
</dbReference>
<dbReference type="Pfam" id="PF00009">
    <property type="entry name" value="GTP_EFTU"/>
    <property type="match status" value="1"/>
</dbReference>
<keyword evidence="1" id="KW-0547">Nucleotide-binding</keyword>
<feature type="region of interest" description="Disordered" evidence="3">
    <location>
        <begin position="474"/>
        <end position="495"/>
    </location>
</feature>
<evidence type="ECO:0000256" key="3">
    <source>
        <dbReference type="SAM" id="MobiDB-lite"/>
    </source>
</evidence>
<dbReference type="InterPro" id="IPR027417">
    <property type="entry name" value="P-loop_NTPase"/>
</dbReference>
<dbReference type="InterPro" id="IPR009000">
    <property type="entry name" value="Transl_B-barrel_sf"/>
</dbReference>
<keyword evidence="6" id="KW-1185">Reference proteome</keyword>
<dbReference type="SUPFAM" id="SSF54211">
    <property type="entry name" value="Ribosomal protein S5 domain 2-like"/>
    <property type="match status" value="1"/>
</dbReference>
<feature type="region of interest" description="Disordered" evidence="3">
    <location>
        <begin position="976"/>
        <end position="1008"/>
    </location>
</feature>
<dbReference type="Pfam" id="PF25118">
    <property type="entry name" value="EFL1"/>
    <property type="match status" value="1"/>
</dbReference>
<evidence type="ECO:0000313" key="6">
    <source>
        <dbReference type="Proteomes" id="UP001159427"/>
    </source>
</evidence>
<dbReference type="Gene3D" id="3.40.50.300">
    <property type="entry name" value="P-loop containing nucleotide triphosphate hydrolases"/>
    <property type="match status" value="1"/>
</dbReference>
<dbReference type="SMART" id="SM00838">
    <property type="entry name" value="EFG_C"/>
    <property type="match status" value="1"/>
</dbReference>
<dbReference type="Gene3D" id="3.30.70.240">
    <property type="match status" value="1"/>
</dbReference>
<reference evidence="5 6" key="1">
    <citation type="submission" date="2022-05" db="EMBL/GenBank/DDBJ databases">
        <authorList>
            <consortium name="Genoscope - CEA"/>
            <person name="William W."/>
        </authorList>
    </citation>
    <scope>NUCLEOTIDE SEQUENCE [LARGE SCALE GENOMIC DNA]</scope>
</reference>
<dbReference type="Proteomes" id="UP001159427">
    <property type="component" value="Unassembled WGS sequence"/>
</dbReference>
<dbReference type="PANTHER" id="PTHR42908:SF3">
    <property type="entry name" value="ELONGATION FACTOR-LIKE GTPASE 1"/>
    <property type="match status" value="1"/>
</dbReference>
<keyword evidence="2" id="KW-0342">GTP-binding</keyword>
<comment type="caution">
    <text evidence="5">The sequence shown here is derived from an EMBL/GenBank/DDBJ whole genome shotgun (WGS) entry which is preliminary data.</text>
</comment>
<evidence type="ECO:0000256" key="2">
    <source>
        <dbReference type="ARBA" id="ARBA00023134"/>
    </source>
</evidence>
<dbReference type="CDD" id="cd01885">
    <property type="entry name" value="EF2"/>
    <property type="match status" value="1"/>
</dbReference>
<dbReference type="CDD" id="cd01681">
    <property type="entry name" value="aeEF2_snRNP_like_IV"/>
    <property type="match status" value="1"/>
</dbReference>
<dbReference type="Gene3D" id="2.40.30.10">
    <property type="entry name" value="Translation factors"/>
    <property type="match status" value="1"/>
</dbReference>
<dbReference type="CDD" id="cd16268">
    <property type="entry name" value="EF2_II"/>
    <property type="match status" value="1"/>
</dbReference>
<dbReference type="InterPro" id="IPR020568">
    <property type="entry name" value="Ribosomal_Su5_D2-typ_SF"/>
</dbReference>
<dbReference type="InterPro" id="IPR000640">
    <property type="entry name" value="EFG_V-like"/>
</dbReference>
<dbReference type="PROSITE" id="PS51722">
    <property type="entry name" value="G_TR_2"/>
    <property type="match status" value="1"/>
</dbReference>
<dbReference type="InterPro" id="IPR041095">
    <property type="entry name" value="EFG_II"/>
</dbReference>
<dbReference type="InterPro" id="IPR035647">
    <property type="entry name" value="EFG_III/V"/>
</dbReference>
<dbReference type="PANTHER" id="PTHR42908">
    <property type="entry name" value="TRANSLATION ELONGATION FACTOR-RELATED"/>
    <property type="match status" value="1"/>
</dbReference>
<dbReference type="CDD" id="cd04096">
    <property type="entry name" value="eEF2_snRNP_like_C"/>
    <property type="match status" value="1"/>
</dbReference>
<dbReference type="EMBL" id="CALNXI010000223">
    <property type="protein sequence ID" value="CAH3022531.1"/>
    <property type="molecule type" value="Genomic_DNA"/>
</dbReference>
<dbReference type="InterPro" id="IPR014721">
    <property type="entry name" value="Ribsml_uS5_D2-typ_fold_subgr"/>
</dbReference>
<dbReference type="Gene3D" id="3.90.1430.10">
    <property type="entry name" value="Yeast translation eEF2 (G' domain)"/>
    <property type="match status" value="1"/>
</dbReference>
<feature type="domain" description="Tr-type G" evidence="4">
    <location>
        <begin position="17"/>
        <end position="372"/>
    </location>
</feature>
<dbReference type="Gene3D" id="3.30.230.10">
    <property type="match status" value="1"/>
</dbReference>
<dbReference type="Pfam" id="PF00679">
    <property type="entry name" value="EFG_C"/>
    <property type="match status" value="1"/>
</dbReference>